<dbReference type="RefSeq" id="WP_007910673.1">
    <property type="nucleotide sequence ID" value="NZ_ADVG01000002.1"/>
</dbReference>
<proteinExistence type="predicted"/>
<reference evidence="1 2" key="1">
    <citation type="journal article" date="2011" name="Stand. Genomic Sci.">
        <title>Non-contiguous finished genome sequence and contextual data of the filamentous soil bacterium Ktedonobacter racemifer type strain (SOSP1-21).</title>
        <authorList>
            <person name="Chang Y.J."/>
            <person name="Land M."/>
            <person name="Hauser L."/>
            <person name="Chertkov O."/>
            <person name="Del Rio T.G."/>
            <person name="Nolan M."/>
            <person name="Copeland A."/>
            <person name="Tice H."/>
            <person name="Cheng J.F."/>
            <person name="Lucas S."/>
            <person name="Han C."/>
            <person name="Goodwin L."/>
            <person name="Pitluck S."/>
            <person name="Ivanova N."/>
            <person name="Ovchinikova G."/>
            <person name="Pati A."/>
            <person name="Chen A."/>
            <person name="Palaniappan K."/>
            <person name="Mavromatis K."/>
            <person name="Liolios K."/>
            <person name="Brettin T."/>
            <person name="Fiebig A."/>
            <person name="Rohde M."/>
            <person name="Abt B."/>
            <person name="Goker M."/>
            <person name="Detter J.C."/>
            <person name="Woyke T."/>
            <person name="Bristow J."/>
            <person name="Eisen J.A."/>
            <person name="Markowitz V."/>
            <person name="Hugenholtz P."/>
            <person name="Kyrpides N.C."/>
            <person name="Klenk H.P."/>
            <person name="Lapidus A."/>
        </authorList>
    </citation>
    <scope>NUCLEOTIDE SEQUENCE [LARGE SCALE GENOMIC DNA]</scope>
    <source>
        <strain evidence="2">DSM 44963</strain>
    </source>
</reference>
<sequence>MGVSPKVVLRSLKEAEQGYLQKIAKLTNERVDAVRSTKALLTVSAGSTFTGAGKQTGPR</sequence>
<dbReference type="Proteomes" id="UP000004508">
    <property type="component" value="Unassembled WGS sequence"/>
</dbReference>
<dbReference type="EMBL" id="ADVG01000002">
    <property type="protein sequence ID" value="EFH86391.1"/>
    <property type="molecule type" value="Genomic_DNA"/>
</dbReference>
<dbReference type="InParanoid" id="D6TKU1"/>
<gene>
    <name evidence="1" type="ORF">Krac_7686</name>
</gene>
<evidence type="ECO:0000313" key="1">
    <source>
        <dbReference type="EMBL" id="EFH86391.1"/>
    </source>
</evidence>
<accession>D6TKU1</accession>
<organism evidence="1 2">
    <name type="scientific">Ktedonobacter racemifer DSM 44963</name>
    <dbReference type="NCBI Taxonomy" id="485913"/>
    <lineage>
        <taxon>Bacteria</taxon>
        <taxon>Bacillati</taxon>
        <taxon>Chloroflexota</taxon>
        <taxon>Ktedonobacteria</taxon>
        <taxon>Ktedonobacterales</taxon>
        <taxon>Ktedonobacteraceae</taxon>
        <taxon>Ktedonobacter</taxon>
    </lineage>
</organism>
<evidence type="ECO:0000313" key="2">
    <source>
        <dbReference type="Proteomes" id="UP000004508"/>
    </source>
</evidence>
<keyword evidence="2" id="KW-1185">Reference proteome</keyword>
<dbReference type="AlphaFoldDB" id="D6TKU1"/>
<name>D6TKU1_KTERA</name>
<comment type="caution">
    <text evidence="1">The sequence shown here is derived from an EMBL/GenBank/DDBJ whole genome shotgun (WGS) entry which is preliminary data.</text>
</comment>
<protein>
    <submittedName>
        <fullName evidence="1">Oxidoreductase domain protein</fullName>
    </submittedName>
</protein>